<dbReference type="KEGG" id="lnu:N7U66_05415"/>
<evidence type="ECO:0000313" key="2">
    <source>
        <dbReference type="Proteomes" id="UP001164705"/>
    </source>
</evidence>
<gene>
    <name evidence="1" type="ORF">N7U66_05415</name>
</gene>
<dbReference type="Proteomes" id="UP001164705">
    <property type="component" value="Chromosome"/>
</dbReference>
<accession>A0A9E8MWQ8</accession>
<sequence>MKTRTKIILTFTSLTLIVGLLFAFSRQRIPFTTGKTKYIVVKNAFFNRSNIYKPNAALLITDTKEITDNERLFLDNKTYGHACGYHYAIQFWVSPDDQIDDIPFNQECEEFLRSNSKMQSKMKGYIKQLEAKPTHYIYNLQIPVTIEPKDILKAFDNSGLHLFFMDGVSNHHTTLGFTYLQTTPIKELVDRSKWQGEQDDNAKDATKKINEIVDSIMTVATIIEQSEISFPMQSFGGGTIDHQAAISLKFKNGTDLKQVKEIIERNNGEVGDENNPQHYYVQLVDTSDNLENVRERLKNYRQVTNIYEYPKRK</sequence>
<keyword evidence="2" id="KW-1185">Reference proteome</keyword>
<name>A0A9E8MWQ8_9FLAO</name>
<protein>
    <submittedName>
        <fullName evidence="1">Uncharacterized protein</fullName>
    </submittedName>
</protein>
<dbReference type="EMBL" id="CP113088">
    <property type="protein sequence ID" value="WAC03067.1"/>
    <property type="molecule type" value="Genomic_DNA"/>
</dbReference>
<dbReference type="AlphaFoldDB" id="A0A9E8MWQ8"/>
<proteinExistence type="predicted"/>
<organism evidence="1 2">
    <name type="scientific">Lacinutrix neustonica</name>
    <dbReference type="NCBI Taxonomy" id="2980107"/>
    <lineage>
        <taxon>Bacteria</taxon>
        <taxon>Pseudomonadati</taxon>
        <taxon>Bacteroidota</taxon>
        <taxon>Flavobacteriia</taxon>
        <taxon>Flavobacteriales</taxon>
        <taxon>Flavobacteriaceae</taxon>
        <taxon>Lacinutrix</taxon>
    </lineage>
</organism>
<evidence type="ECO:0000313" key="1">
    <source>
        <dbReference type="EMBL" id="WAC03067.1"/>
    </source>
</evidence>
<reference evidence="1" key="1">
    <citation type="submission" date="2022-11" db="EMBL/GenBank/DDBJ databases">
        <title>Lacinutrix neustonica HL-RS19T sp. nov., isolated from the surface microlayer sample of brackish Lake Shihwa.</title>
        <authorList>
            <person name="Choi J.Y."/>
            <person name="Hwang C.Y."/>
        </authorList>
    </citation>
    <scope>NUCLEOTIDE SEQUENCE</scope>
    <source>
        <strain evidence="1">HL-RS19</strain>
    </source>
</reference>
<dbReference type="RefSeq" id="WP_267677646.1">
    <property type="nucleotide sequence ID" value="NZ_CP113088.1"/>
</dbReference>